<protein>
    <submittedName>
        <fullName evidence="1">Uncharacterized protein</fullName>
    </submittedName>
</protein>
<comment type="caution">
    <text evidence="1">The sequence shown here is derived from an EMBL/GenBank/DDBJ whole genome shotgun (WGS) entry which is preliminary data.</text>
</comment>
<evidence type="ECO:0000313" key="1">
    <source>
        <dbReference type="EMBL" id="EEG27535.1"/>
    </source>
</evidence>
<reference evidence="1 2" key="1">
    <citation type="submission" date="2009-01" db="EMBL/GenBank/DDBJ databases">
        <authorList>
            <person name="Fulton L."/>
            <person name="Clifton S."/>
            <person name="Chinwalla A.T."/>
            <person name="Mitreva M."/>
            <person name="Sodergren E."/>
            <person name="Weinstock G."/>
            <person name="Clifton S."/>
            <person name="Dooling D.J."/>
            <person name="Fulton B."/>
            <person name="Minx P."/>
            <person name="Pepin K.H."/>
            <person name="Johnson M."/>
            <person name="Bhonagiri V."/>
            <person name="Nash W.E."/>
            <person name="Mardis E.R."/>
            <person name="Wilson R.K."/>
        </authorList>
    </citation>
    <scope>NUCLEOTIDE SEQUENCE [LARGE SCALE GENOMIC DNA]</scope>
    <source>
        <strain evidence="1 2">ATCC 33806</strain>
    </source>
</reference>
<dbReference type="AlphaFoldDB" id="C0E1K1"/>
<accession>C0E1K1</accession>
<name>C0E1K1_9CORY</name>
<dbReference type="HOGENOM" id="CLU_2860120_0_0_11"/>
<dbReference type="EMBL" id="ACEB01000013">
    <property type="protein sequence ID" value="EEG27535.1"/>
    <property type="molecule type" value="Genomic_DNA"/>
</dbReference>
<organism evidence="1 2">
    <name type="scientific">Corynebacterium matruchotii ATCC 33806</name>
    <dbReference type="NCBI Taxonomy" id="566549"/>
    <lineage>
        <taxon>Bacteria</taxon>
        <taxon>Bacillati</taxon>
        <taxon>Actinomycetota</taxon>
        <taxon>Actinomycetes</taxon>
        <taxon>Mycobacteriales</taxon>
        <taxon>Corynebacteriaceae</taxon>
        <taxon>Corynebacterium</taxon>
    </lineage>
</organism>
<gene>
    <name evidence="1" type="ORF">CORMATOL_00852</name>
</gene>
<dbReference type="Proteomes" id="UP000006247">
    <property type="component" value="Unassembled WGS sequence"/>
</dbReference>
<sequence length="64" mass="7118">MILSPSLVLRLGFRCAGQPPAPQPQGFTGAKRGFCVKQRPVARREPETPLRTFAVGDGVWQHFR</sequence>
<proteinExistence type="predicted"/>
<evidence type="ECO:0000313" key="2">
    <source>
        <dbReference type="Proteomes" id="UP000006247"/>
    </source>
</evidence>